<evidence type="ECO:0000313" key="7">
    <source>
        <dbReference type="Proteomes" id="UP000032427"/>
    </source>
</evidence>
<dbReference type="PROSITE" id="PS51257">
    <property type="entry name" value="PROKAR_LIPOPROTEIN"/>
    <property type="match status" value="1"/>
</dbReference>
<sequence length="108" mass="11956">MEKIFTFSVLGLLAGCSATMPDMGTEQPIHYQCDNDRNFQITFNKDKALLQLPKEDYALKRAVSASGMKYISDDGMPDISTTIIFQGKGNEASLDLGRVLLKNCTVMK</sequence>
<dbReference type="InterPro" id="IPR018660">
    <property type="entry name" value="MliC"/>
</dbReference>
<name>A0A090IJK7_9GAMM</name>
<dbReference type="OrthoDB" id="7069120at2"/>
<accession>A0A090IJK7</accession>
<keyword evidence="2" id="KW-0472">Membrane</keyword>
<evidence type="ECO:0000256" key="2">
    <source>
        <dbReference type="ARBA" id="ARBA00023136"/>
    </source>
</evidence>
<evidence type="ECO:0000256" key="3">
    <source>
        <dbReference type="ARBA" id="ARBA00023139"/>
    </source>
</evidence>
<dbReference type="HOGENOM" id="CLU_171180_0_0_6"/>
<keyword evidence="4 6" id="KW-0449">Lipoprotein</keyword>
<dbReference type="AlphaFoldDB" id="A0A090IJK7"/>
<dbReference type="Gene3D" id="2.40.128.200">
    <property type="match status" value="1"/>
</dbReference>
<dbReference type="GeneID" id="28540221"/>
<dbReference type="PATRIC" id="fig|80852.17.peg.673"/>
<feature type="domain" description="C-type lysozyme inhibitor" evidence="5">
    <location>
        <begin position="31"/>
        <end position="97"/>
    </location>
</feature>
<organism evidence="6 7">
    <name type="scientific">Aliivibrio wodanis</name>
    <dbReference type="NCBI Taxonomy" id="80852"/>
    <lineage>
        <taxon>Bacteria</taxon>
        <taxon>Pseudomonadati</taxon>
        <taxon>Pseudomonadota</taxon>
        <taxon>Gammaproteobacteria</taxon>
        <taxon>Vibrionales</taxon>
        <taxon>Vibrionaceae</taxon>
        <taxon>Aliivibrio</taxon>
    </lineage>
</organism>
<dbReference type="STRING" id="80852.AWOD_I_0662"/>
<keyword evidence="7" id="KW-1185">Reference proteome</keyword>
<proteinExistence type="predicted"/>
<evidence type="ECO:0000256" key="1">
    <source>
        <dbReference type="ARBA" id="ARBA00022729"/>
    </source>
</evidence>
<reference evidence="7" key="1">
    <citation type="submission" date="2014-09" db="EMBL/GenBank/DDBJ databases">
        <authorList>
            <person name="Hjerde E."/>
        </authorList>
    </citation>
    <scope>NUCLEOTIDE SEQUENCE [LARGE SCALE GENOMIC DNA]</scope>
    <source>
        <strain evidence="7">06/09/139</strain>
    </source>
</reference>
<dbReference type="EMBL" id="LN554846">
    <property type="protein sequence ID" value="CED70756.1"/>
    <property type="molecule type" value="Genomic_DNA"/>
</dbReference>
<keyword evidence="3" id="KW-0564">Palmitate</keyword>
<dbReference type="SUPFAM" id="SSF141488">
    <property type="entry name" value="YdhA-like"/>
    <property type="match status" value="1"/>
</dbReference>
<dbReference type="Pfam" id="PF09864">
    <property type="entry name" value="MliC"/>
    <property type="match status" value="1"/>
</dbReference>
<protein>
    <submittedName>
        <fullName evidence="6">Putative lipoprotein</fullName>
    </submittedName>
</protein>
<evidence type="ECO:0000313" key="6">
    <source>
        <dbReference type="EMBL" id="CED70756.1"/>
    </source>
</evidence>
<evidence type="ECO:0000259" key="5">
    <source>
        <dbReference type="Pfam" id="PF09864"/>
    </source>
</evidence>
<dbReference type="Proteomes" id="UP000032427">
    <property type="component" value="Chromosome 1"/>
</dbReference>
<dbReference type="InterPro" id="IPR036328">
    <property type="entry name" value="MliC_sf"/>
</dbReference>
<dbReference type="KEGG" id="awd:AWOD_I_0662"/>
<keyword evidence="1" id="KW-0732">Signal</keyword>
<gene>
    <name evidence="6" type="ORF">AWOD_I_0662</name>
</gene>
<evidence type="ECO:0000256" key="4">
    <source>
        <dbReference type="ARBA" id="ARBA00023288"/>
    </source>
</evidence>